<dbReference type="InterPro" id="IPR001633">
    <property type="entry name" value="EAL_dom"/>
</dbReference>
<dbReference type="CDD" id="cd01949">
    <property type="entry name" value="GGDEF"/>
    <property type="match status" value="1"/>
</dbReference>
<accession>A0A3N1GC51</accession>
<dbReference type="SMART" id="SM00052">
    <property type="entry name" value="EAL"/>
    <property type="match status" value="1"/>
</dbReference>
<dbReference type="PANTHER" id="PTHR44757">
    <property type="entry name" value="DIGUANYLATE CYCLASE DGCP"/>
    <property type="match status" value="1"/>
</dbReference>
<dbReference type="AlphaFoldDB" id="A0A3N1GC51"/>
<dbReference type="Gene3D" id="3.20.20.450">
    <property type="entry name" value="EAL domain"/>
    <property type="match status" value="1"/>
</dbReference>
<comment type="caution">
    <text evidence="4">The sequence shown here is derived from an EMBL/GenBank/DDBJ whole genome shotgun (WGS) entry which is preliminary data.</text>
</comment>
<evidence type="ECO:0000259" key="3">
    <source>
        <dbReference type="PROSITE" id="PS50887"/>
    </source>
</evidence>
<evidence type="ECO:0000313" key="4">
    <source>
        <dbReference type="EMBL" id="ROP27800.1"/>
    </source>
</evidence>
<dbReference type="InterPro" id="IPR029787">
    <property type="entry name" value="Nucleotide_cyclase"/>
</dbReference>
<sequence>MAASGAAVLLTGLVVCYAAGWAGETVRPYVIVAMFVPLAVLSAALGFRAGRRGTGPSRRREESDPLTGLADRAVIAGRLAELGAQPLDGDRHAAVLVIDVDHLGDVNDRYGAPAGDAVLTAVAAAVRSVLRAGDTAGRIGGDEFAVILRDLPGPTAAARVAERLVDTLRTPVIAGEHVVEAGASVGVAVRDEATPGGERLLRHAGAALDAAKRAGRGRHEIYRAGRDVRARDAELRRAIDDGGLVVLFQPVVGLATGGVVAVEALVRWLHPRLGLLVPDEFLDLAEETGAIVPLGEWVLQEACREAARWRATVPGVEHVRLSVNLSPEQVVAPGMVETVRAVLEETGLPADRLVLELAEGTLRDPGPDLEARLASLRELGAGIAVDDVGLSSLGPLRRLPVDHLKIDGSLVAGVAGDPVARTVVEEVVRLGAALGATVVAEGVETAEQARVLAALGCGSGQGFHFCEPLHGRTVAQVLRRTHQGTRIDE</sequence>
<keyword evidence="1" id="KW-1133">Transmembrane helix</keyword>
<dbReference type="SUPFAM" id="SSF55073">
    <property type="entry name" value="Nucleotide cyclase"/>
    <property type="match status" value="1"/>
</dbReference>
<keyword evidence="1" id="KW-0812">Transmembrane</keyword>
<dbReference type="Gene3D" id="3.30.70.270">
    <property type="match status" value="1"/>
</dbReference>
<proteinExistence type="predicted"/>
<organism evidence="4 5">
    <name type="scientific">Couchioplanes caeruleus</name>
    <dbReference type="NCBI Taxonomy" id="56438"/>
    <lineage>
        <taxon>Bacteria</taxon>
        <taxon>Bacillati</taxon>
        <taxon>Actinomycetota</taxon>
        <taxon>Actinomycetes</taxon>
        <taxon>Micromonosporales</taxon>
        <taxon>Micromonosporaceae</taxon>
        <taxon>Couchioplanes</taxon>
    </lineage>
</organism>
<dbReference type="PANTHER" id="PTHR44757:SF2">
    <property type="entry name" value="BIOFILM ARCHITECTURE MAINTENANCE PROTEIN MBAA"/>
    <property type="match status" value="1"/>
</dbReference>
<dbReference type="Pfam" id="PF00563">
    <property type="entry name" value="EAL"/>
    <property type="match status" value="1"/>
</dbReference>
<keyword evidence="1" id="KW-0472">Membrane</keyword>
<dbReference type="InterPro" id="IPR035919">
    <property type="entry name" value="EAL_sf"/>
</dbReference>
<protein>
    <submittedName>
        <fullName evidence="4">Diguanylate cyclase (GGDEF)-like protein</fullName>
    </submittedName>
</protein>
<dbReference type="SMART" id="SM00267">
    <property type="entry name" value="GGDEF"/>
    <property type="match status" value="1"/>
</dbReference>
<dbReference type="SUPFAM" id="SSF141868">
    <property type="entry name" value="EAL domain-like"/>
    <property type="match status" value="1"/>
</dbReference>
<dbReference type="NCBIfam" id="TIGR00254">
    <property type="entry name" value="GGDEF"/>
    <property type="match status" value="1"/>
</dbReference>
<feature type="transmembrane region" description="Helical" evidence="1">
    <location>
        <begin position="28"/>
        <end position="50"/>
    </location>
</feature>
<dbReference type="EMBL" id="RJKL01000001">
    <property type="protein sequence ID" value="ROP27800.1"/>
    <property type="molecule type" value="Genomic_DNA"/>
</dbReference>
<gene>
    <name evidence="4" type="ORF">EDD30_0495</name>
</gene>
<evidence type="ECO:0000256" key="1">
    <source>
        <dbReference type="SAM" id="Phobius"/>
    </source>
</evidence>
<feature type="domain" description="GGDEF" evidence="3">
    <location>
        <begin position="91"/>
        <end position="224"/>
    </location>
</feature>
<dbReference type="CDD" id="cd01948">
    <property type="entry name" value="EAL"/>
    <property type="match status" value="1"/>
</dbReference>
<dbReference type="PROSITE" id="PS50887">
    <property type="entry name" value="GGDEF"/>
    <property type="match status" value="1"/>
</dbReference>
<dbReference type="Proteomes" id="UP000271683">
    <property type="component" value="Unassembled WGS sequence"/>
</dbReference>
<reference evidence="4 5" key="1">
    <citation type="submission" date="2018-11" db="EMBL/GenBank/DDBJ databases">
        <title>Sequencing the genomes of 1000 actinobacteria strains.</title>
        <authorList>
            <person name="Klenk H.-P."/>
        </authorList>
    </citation>
    <scope>NUCLEOTIDE SEQUENCE [LARGE SCALE GENOMIC DNA]</scope>
    <source>
        <strain evidence="4 5">DSM 43634</strain>
    </source>
</reference>
<dbReference type="InterPro" id="IPR043128">
    <property type="entry name" value="Rev_trsase/Diguanyl_cyclase"/>
</dbReference>
<evidence type="ECO:0000313" key="5">
    <source>
        <dbReference type="Proteomes" id="UP000271683"/>
    </source>
</evidence>
<dbReference type="Pfam" id="PF00990">
    <property type="entry name" value="GGDEF"/>
    <property type="match status" value="1"/>
</dbReference>
<dbReference type="InterPro" id="IPR000160">
    <property type="entry name" value="GGDEF_dom"/>
</dbReference>
<name>A0A3N1GC51_9ACTN</name>
<feature type="domain" description="EAL" evidence="2">
    <location>
        <begin position="228"/>
        <end position="482"/>
    </location>
</feature>
<dbReference type="InterPro" id="IPR052155">
    <property type="entry name" value="Biofilm_reg_signaling"/>
</dbReference>
<dbReference type="PROSITE" id="PS50883">
    <property type="entry name" value="EAL"/>
    <property type="match status" value="1"/>
</dbReference>
<evidence type="ECO:0000259" key="2">
    <source>
        <dbReference type="PROSITE" id="PS50883"/>
    </source>
</evidence>